<accession>K4AGN7</accession>
<dbReference type="HOGENOM" id="CLU_2007913_0_0_1"/>
<dbReference type="InParanoid" id="K4AGN7"/>
<proteinExistence type="predicted"/>
<feature type="region of interest" description="Disordered" evidence="1">
    <location>
        <begin position="1"/>
        <end position="124"/>
    </location>
</feature>
<dbReference type="Proteomes" id="UP000004995">
    <property type="component" value="Unassembled WGS sequence"/>
</dbReference>
<evidence type="ECO:0000256" key="1">
    <source>
        <dbReference type="SAM" id="MobiDB-lite"/>
    </source>
</evidence>
<organism evidence="2 3">
    <name type="scientific">Setaria italica</name>
    <name type="common">Foxtail millet</name>
    <name type="synonym">Panicum italicum</name>
    <dbReference type="NCBI Taxonomy" id="4555"/>
    <lineage>
        <taxon>Eukaryota</taxon>
        <taxon>Viridiplantae</taxon>
        <taxon>Streptophyta</taxon>
        <taxon>Embryophyta</taxon>
        <taxon>Tracheophyta</taxon>
        <taxon>Spermatophyta</taxon>
        <taxon>Magnoliopsida</taxon>
        <taxon>Liliopsida</taxon>
        <taxon>Poales</taxon>
        <taxon>Poaceae</taxon>
        <taxon>PACMAD clade</taxon>
        <taxon>Panicoideae</taxon>
        <taxon>Panicodae</taxon>
        <taxon>Paniceae</taxon>
        <taxon>Cenchrinae</taxon>
        <taxon>Setaria</taxon>
    </lineage>
</organism>
<feature type="compositionally biased region" description="Basic residues" evidence="1">
    <location>
        <begin position="1"/>
        <end position="11"/>
    </location>
</feature>
<name>K4AGN7_SETIT</name>
<dbReference type="EnsemblPlants" id="KQK90314">
    <property type="protein sequence ID" value="KQK90314"/>
    <property type="gene ID" value="SETIT_038044mg"/>
</dbReference>
<evidence type="ECO:0000313" key="2">
    <source>
        <dbReference type="EnsemblPlants" id="KQK90314"/>
    </source>
</evidence>
<dbReference type="Gramene" id="KQK90314">
    <property type="protein sequence ID" value="KQK90314"/>
    <property type="gene ID" value="SETIT_038044mg"/>
</dbReference>
<reference evidence="2" key="2">
    <citation type="submission" date="2018-08" db="UniProtKB">
        <authorList>
            <consortium name="EnsemblPlants"/>
        </authorList>
    </citation>
    <scope>IDENTIFICATION</scope>
    <source>
        <strain evidence="2">Yugu1</strain>
    </source>
</reference>
<dbReference type="AlphaFoldDB" id="K4AGN7"/>
<keyword evidence="3" id="KW-1185">Reference proteome</keyword>
<feature type="compositionally biased region" description="Basic and acidic residues" evidence="1">
    <location>
        <begin position="95"/>
        <end position="114"/>
    </location>
</feature>
<dbReference type="EMBL" id="AGNK02005922">
    <property type="status" value="NOT_ANNOTATED_CDS"/>
    <property type="molecule type" value="Genomic_DNA"/>
</dbReference>
<evidence type="ECO:0000313" key="3">
    <source>
        <dbReference type="Proteomes" id="UP000004995"/>
    </source>
</evidence>
<protein>
    <submittedName>
        <fullName evidence="2">Uncharacterized protein</fullName>
    </submittedName>
</protein>
<feature type="compositionally biased region" description="Basic residues" evidence="1">
    <location>
        <begin position="85"/>
        <end position="94"/>
    </location>
</feature>
<reference evidence="3" key="1">
    <citation type="journal article" date="2012" name="Nat. Biotechnol.">
        <title>Reference genome sequence of the model plant Setaria.</title>
        <authorList>
            <person name="Bennetzen J.L."/>
            <person name="Schmutz J."/>
            <person name="Wang H."/>
            <person name="Percifield R."/>
            <person name="Hawkins J."/>
            <person name="Pontaroli A.C."/>
            <person name="Estep M."/>
            <person name="Feng L."/>
            <person name="Vaughn J.N."/>
            <person name="Grimwood J."/>
            <person name="Jenkins J."/>
            <person name="Barry K."/>
            <person name="Lindquist E."/>
            <person name="Hellsten U."/>
            <person name="Deshpande S."/>
            <person name="Wang X."/>
            <person name="Wu X."/>
            <person name="Mitros T."/>
            <person name="Triplett J."/>
            <person name="Yang X."/>
            <person name="Ye C.Y."/>
            <person name="Mauro-Herrera M."/>
            <person name="Wang L."/>
            <person name="Li P."/>
            <person name="Sharma M."/>
            <person name="Sharma R."/>
            <person name="Ronald P.C."/>
            <person name="Panaud O."/>
            <person name="Kellogg E.A."/>
            <person name="Brutnell T.P."/>
            <person name="Doust A.N."/>
            <person name="Tuskan G.A."/>
            <person name="Rokhsar D."/>
            <person name="Devos K.M."/>
        </authorList>
    </citation>
    <scope>NUCLEOTIDE SEQUENCE [LARGE SCALE GENOMIC DNA]</scope>
    <source>
        <strain evidence="3">cv. Yugu1</strain>
    </source>
</reference>
<sequence>MEDHRPVRRAPRPAPPSIPAAAEEDRRASRAFVPPRPGLARHAATARHRRPPTQAALRAADGGEASASPPAYLRIRTSGPGPRVVVKKGRKERRGRWDTDRQAPHVRKMERGKGGGDLLQHFKS</sequence>